<dbReference type="EMBL" id="QRCM01000001">
    <property type="protein sequence ID" value="TXG90628.1"/>
    <property type="molecule type" value="Genomic_DNA"/>
</dbReference>
<accession>A0A6P2CI26</accession>
<evidence type="ECO:0008006" key="3">
    <source>
        <dbReference type="Google" id="ProtNLM"/>
    </source>
</evidence>
<evidence type="ECO:0000313" key="1">
    <source>
        <dbReference type="EMBL" id="TXG90628.1"/>
    </source>
</evidence>
<reference evidence="1 2" key="1">
    <citation type="submission" date="2018-07" db="EMBL/GenBank/DDBJ databases">
        <title>Genome sequence of Rhodococcus rhodnii ATCC 35071 from Rhodnius prolixus.</title>
        <authorList>
            <person name="Patel V."/>
            <person name="Vogel K.J."/>
        </authorList>
    </citation>
    <scope>NUCLEOTIDE SEQUENCE [LARGE SCALE GENOMIC DNA]</scope>
    <source>
        <strain evidence="1 2">ATCC 35071</strain>
    </source>
</reference>
<evidence type="ECO:0000313" key="2">
    <source>
        <dbReference type="Proteomes" id="UP000471120"/>
    </source>
</evidence>
<protein>
    <recommendedName>
        <fullName evidence="3">SRPBCC family protein</fullName>
    </recommendedName>
</protein>
<organism evidence="1 2">
    <name type="scientific">Rhodococcus rhodnii</name>
    <dbReference type="NCBI Taxonomy" id="38312"/>
    <lineage>
        <taxon>Bacteria</taxon>
        <taxon>Bacillati</taxon>
        <taxon>Actinomycetota</taxon>
        <taxon>Actinomycetes</taxon>
        <taxon>Mycobacteriales</taxon>
        <taxon>Nocardiaceae</taxon>
        <taxon>Rhodococcus</taxon>
    </lineage>
</organism>
<comment type="caution">
    <text evidence="1">The sequence shown here is derived from an EMBL/GenBank/DDBJ whole genome shotgun (WGS) entry which is preliminary data.</text>
</comment>
<dbReference type="Proteomes" id="UP000471120">
    <property type="component" value="Unassembled WGS sequence"/>
</dbReference>
<sequence>MVHRVDVIVHACPSDCSAPQPADFAPPWLTEPAGAVFPDERTAYTETTDAEGQWVVELTRFIASEPGGPLDTQLGIYATSPGDDTDDVRRTLDDILTQTS</sequence>
<proteinExistence type="predicted"/>
<dbReference type="AlphaFoldDB" id="A0A6P2CI26"/>
<name>A0A6P2CI26_9NOCA</name>
<gene>
    <name evidence="1" type="ORF">DW322_10900</name>
</gene>